<evidence type="ECO:0000313" key="2">
    <source>
        <dbReference type="Proteomes" id="UP000246073"/>
    </source>
</evidence>
<dbReference type="EMBL" id="OOFM01000005">
    <property type="protein sequence ID" value="SPL65394.1"/>
    <property type="molecule type" value="Genomic_DNA"/>
</dbReference>
<sequence>MNQFETYTQKQFSGGFKAFLRTSMDGEAKPILGVGGKPQIFPTRESALEALNKHLVRYVNGHLHRFGEIAGAEMAKAEGAFKESVRQKGKTRTISVTYKGRAKRCAKKKP</sequence>
<organism evidence="1 2">
    <name type="scientific">Ochrobactrum soli</name>
    <dbReference type="NCBI Taxonomy" id="2448455"/>
    <lineage>
        <taxon>Bacteria</taxon>
        <taxon>Pseudomonadati</taxon>
        <taxon>Pseudomonadota</taxon>
        <taxon>Alphaproteobacteria</taxon>
        <taxon>Hyphomicrobiales</taxon>
        <taxon>Brucellaceae</taxon>
        <taxon>Brucella/Ochrobactrum group</taxon>
        <taxon>Ochrobactrum</taxon>
    </lineage>
</organism>
<evidence type="ECO:0000313" key="1">
    <source>
        <dbReference type="EMBL" id="SPL65394.1"/>
    </source>
</evidence>
<gene>
    <name evidence="1" type="ORF">OHAE_1261</name>
</gene>
<proteinExistence type="predicted"/>
<dbReference type="AlphaFoldDB" id="A0A2P9HMU3"/>
<dbReference type="Proteomes" id="UP000246073">
    <property type="component" value="Unassembled WGS sequence"/>
</dbReference>
<reference evidence="2" key="1">
    <citation type="submission" date="2017-12" db="EMBL/GenBank/DDBJ databases">
        <authorList>
            <person name="Diaz M."/>
        </authorList>
    </citation>
    <scope>NUCLEOTIDE SEQUENCE [LARGE SCALE GENOMIC DNA]</scope>
    <source>
        <strain evidence="2">FI11154</strain>
    </source>
</reference>
<protein>
    <submittedName>
        <fullName evidence="1">Uncharacterized protein</fullName>
    </submittedName>
</protein>
<accession>A0A2P9HMU3</accession>
<dbReference type="RefSeq" id="WP_109369047.1">
    <property type="nucleotide sequence ID" value="NZ_OOFM01000005.1"/>
</dbReference>
<name>A0A2P9HMU3_9HYPH</name>